<dbReference type="Proteomes" id="UP001316184">
    <property type="component" value="Chromosome"/>
</dbReference>
<evidence type="ECO:0000313" key="2">
    <source>
        <dbReference type="Proteomes" id="UP001316184"/>
    </source>
</evidence>
<dbReference type="InterPro" id="IPR029044">
    <property type="entry name" value="Nucleotide-diphossugar_trans"/>
</dbReference>
<dbReference type="Gene3D" id="3.90.550.10">
    <property type="entry name" value="Spore Coat Polysaccharide Biosynthesis Protein SpsA, Chain A"/>
    <property type="match status" value="1"/>
</dbReference>
<dbReference type="EMBL" id="CP102173">
    <property type="protein sequence ID" value="UUP13554.1"/>
    <property type="molecule type" value="Genomic_DNA"/>
</dbReference>
<dbReference type="RefSeq" id="WP_232403674.1">
    <property type="nucleotide sequence ID" value="NZ_CP102173.1"/>
</dbReference>
<accession>A0ABY5M8W3</accession>
<name>A0ABY5M8W3_9ACTN</name>
<protein>
    <submittedName>
        <fullName evidence="1">DUF2064 domain-containing protein</fullName>
    </submittedName>
</protein>
<reference evidence="1 2" key="1">
    <citation type="submission" date="2022-08" db="EMBL/GenBank/DDBJ databases">
        <title>novel species in genus Aeromicrobium.</title>
        <authorList>
            <person name="Ye L."/>
        </authorList>
    </citation>
    <scope>NUCLEOTIDE SEQUENCE [LARGE SCALE GENOMIC DNA]</scope>
    <source>
        <strain evidence="2">zg-Y1379</strain>
    </source>
</reference>
<dbReference type="PANTHER" id="PTHR36529">
    <property type="entry name" value="SLL1095 PROTEIN"/>
    <property type="match status" value="1"/>
</dbReference>
<dbReference type="InterPro" id="IPR018641">
    <property type="entry name" value="Trfase_1_rSAM/seldom-assoc"/>
</dbReference>
<dbReference type="SUPFAM" id="SSF53448">
    <property type="entry name" value="Nucleotide-diphospho-sugar transferases"/>
    <property type="match status" value="1"/>
</dbReference>
<keyword evidence="2" id="KW-1185">Reference proteome</keyword>
<proteinExistence type="predicted"/>
<organism evidence="1 2">
    <name type="scientific">Aeromicrobium wangtongii</name>
    <dbReference type="NCBI Taxonomy" id="2969247"/>
    <lineage>
        <taxon>Bacteria</taxon>
        <taxon>Bacillati</taxon>
        <taxon>Actinomycetota</taxon>
        <taxon>Actinomycetes</taxon>
        <taxon>Propionibacteriales</taxon>
        <taxon>Nocardioidaceae</taxon>
        <taxon>Aeromicrobium</taxon>
    </lineage>
</organism>
<dbReference type="Pfam" id="PF09837">
    <property type="entry name" value="DUF2064"/>
    <property type="match status" value="1"/>
</dbReference>
<dbReference type="PANTHER" id="PTHR36529:SF1">
    <property type="entry name" value="GLYCOSYLTRANSFERASE"/>
    <property type="match status" value="1"/>
</dbReference>
<sequence length="223" mass="22770">MTAPTLLLVVAKAPVPGQAKTRIARTIGDDGAAELAAAALLDTLTTATAVGWPVVVAMTGDLSAAARGEEIAAALEPLQVVSQRGDGLAARLANAHADAAAAVGDSAAGIVQVGMDTPQLLVADYLDAGRTVELGSIVVGPAQDGGWWLLGLPDPALAKHLVDVPMSQDDTCDRTVEALGGDVVRLRTLRDMDTWDDAVAIAGDIPISLMADAVERQRPRTGA</sequence>
<gene>
    <name evidence="1" type="ORF">NQV15_17150</name>
</gene>
<evidence type="ECO:0000313" key="1">
    <source>
        <dbReference type="EMBL" id="UUP13554.1"/>
    </source>
</evidence>